<dbReference type="AlphaFoldDB" id="A0A8J3E4P8"/>
<reference evidence="1" key="2">
    <citation type="submission" date="2020-09" db="EMBL/GenBank/DDBJ databases">
        <authorList>
            <person name="Sun Q."/>
            <person name="Zhou Y."/>
        </authorList>
    </citation>
    <scope>NUCLEOTIDE SEQUENCE</scope>
    <source>
        <strain evidence="1">CGMCC 1.15725</strain>
    </source>
</reference>
<accession>A0A8J3E4P8</accession>
<proteinExistence type="predicted"/>
<keyword evidence="2" id="KW-1185">Reference proteome</keyword>
<dbReference type="EMBL" id="BMJQ01000010">
    <property type="protein sequence ID" value="GGF28965.1"/>
    <property type="molecule type" value="Genomic_DNA"/>
</dbReference>
<reference evidence="1" key="1">
    <citation type="journal article" date="2014" name="Int. J. Syst. Evol. Microbiol.">
        <title>Complete genome sequence of Corynebacterium casei LMG S-19264T (=DSM 44701T), isolated from a smear-ripened cheese.</title>
        <authorList>
            <consortium name="US DOE Joint Genome Institute (JGI-PGF)"/>
            <person name="Walter F."/>
            <person name="Albersmeier A."/>
            <person name="Kalinowski J."/>
            <person name="Ruckert C."/>
        </authorList>
    </citation>
    <scope>NUCLEOTIDE SEQUENCE</scope>
    <source>
        <strain evidence="1">CGMCC 1.15725</strain>
    </source>
</reference>
<comment type="caution">
    <text evidence="1">The sequence shown here is derived from an EMBL/GenBank/DDBJ whole genome shotgun (WGS) entry which is preliminary data.</text>
</comment>
<organism evidence="1 2">
    <name type="scientific">Aliidongia dinghuensis</name>
    <dbReference type="NCBI Taxonomy" id="1867774"/>
    <lineage>
        <taxon>Bacteria</taxon>
        <taxon>Pseudomonadati</taxon>
        <taxon>Pseudomonadota</taxon>
        <taxon>Alphaproteobacteria</taxon>
        <taxon>Rhodospirillales</taxon>
        <taxon>Dongiaceae</taxon>
        <taxon>Aliidongia</taxon>
    </lineage>
</organism>
<evidence type="ECO:0000313" key="2">
    <source>
        <dbReference type="Proteomes" id="UP000646365"/>
    </source>
</evidence>
<dbReference type="RefSeq" id="WP_189048787.1">
    <property type="nucleotide sequence ID" value="NZ_BMJQ01000010.1"/>
</dbReference>
<dbReference type="Proteomes" id="UP000646365">
    <property type="component" value="Unassembled WGS sequence"/>
</dbReference>
<protein>
    <submittedName>
        <fullName evidence="1">Uncharacterized protein</fullName>
    </submittedName>
</protein>
<sequence>MARVDPWRYAKDVHRVTFPGGLEVGTPRGHAVLRYKDFRKIFIALYIMRRQDILPRGVVALRGARNQFDEGHGTRAAQTQGAHNLPRQLIIGNRTIEDWLHGAKVDECFVLGVVGAEAVATVLPDFWNKADSLWEQKGLAEAFLAAAAAIVSWTPGTPEEASQHFKVMWRNFHAAAGAALALALQSAAGQRLAALQMYEQVHWREGAAFDDDPPSLTSQLSMTFT</sequence>
<name>A0A8J3E4P8_9PROT</name>
<gene>
    <name evidence="1" type="ORF">GCM10011611_38810</name>
</gene>
<evidence type="ECO:0000313" key="1">
    <source>
        <dbReference type="EMBL" id="GGF28965.1"/>
    </source>
</evidence>